<sequence>MAKYNWEDGLDLNSQLTEEEMAVQDAARSYCQEKLLPRVTMAYRNEEFDTKIMEEMGEMGLLGSTIEGYDCAGVSSVSYGLAAREVERVDSGYRSAMSVQSSLVMYPIWAYGTEAQKQKYLPQLASGKMLGAFGLTEPNHGSDPGSMETVARREGNVYKLSGAKTWITLSPVADVFVIWAKNLEEGGAIRGFIVERGSKGLTTPKIQGKVALRASITGMILMDDVEVPVENMFTTVKGLKGPFSCLNNARYGIAWGALGAAEACLSVARDYALNRKQFGVPLASFQLIQAKLANAHSEITIGLQAALRVGRLKDEGRVAPEMISLIKRNSCEKALTIARECRDILGGNGISDEYHIIRHMTNLEAVKTYEGTHDVHSLILGRAITGIPAFS</sequence>
<dbReference type="InterPro" id="IPR037069">
    <property type="entry name" value="AcylCoA_DH/ox_N_sf"/>
</dbReference>
<evidence type="ECO:0000256" key="5">
    <source>
        <dbReference type="ARBA" id="ARBA00022827"/>
    </source>
</evidence>
<feature type="domain" description="Acyl-CoA dehydrogenase/oxidase N-terminal" evidence="16">
    <location>
        <begin position="17"/>
        <end position="128"/>
    </location>
</feature>
<keyword evidence="7 13" id="KW-0560">Oxidoreductase</keyword>
<gene>
    <name evidence="17" type="ORF">AX774_g7794</name>
</gene>
<comment type="pathway">
    <text evidence="9">Amino-acid metabolism; lysine degradation.</text>
</comment>
<keyword evidence="4 13" id="KW-0285">Flavoprotein</keyword>
<evidence type="ECO:0000313" key="17">
    <source>
        <dbReference type="EMBL" id="OMH78799.1"/>
    </source>
</evidence>
<dbReference type="InterPro" id="IPR009075">
    <property type="entry name" value="AcylCo_DH/oxidase_C"/>
</dbReference>
<dbReference type="InterPro" id="IPR052033">
    <property type="entry name" value="Glutaryl-CoA_DH_mitochondrial"/>
</dbReference>
<dbReference type="Pfam" id="PF02771">
    <property type="entry name" value="Acyl-CoA_dh_N"/>
    <property type="match status" value="1"/>
</dbReference>
<dbReference type="Pfam" id="PF02770">
    <property type="entry name" value="Acyl-CoA_dh_M"/>
    <property type="match status" value="1"/>
</dbReference>
<comment type="catalytic activity">
    <reaction evidence="12">
        <text>glutaryl-CoA + oxidized [electron-transfer flavoprotein] + 2 H(+) = (2E)-butenoyl-CoA + reduced [electron-transfer flavoprotein] + CO2</text>
        <dbReference type="Rhea" id="RHEA:13389"/>
        <dbReference type="Rhea" id="RHEA-COMP:10685"/>
        <dbReference type="Rhea" id="RHEA-COMP:10686"/>
        <dbReference type="ChEBI" id="CHEBI:15378"/>
        <dbReference type="ChEBI" id="CHEBI:16526"/>
        <dbReference type="ChEBI" id="CHEBI:57332"/>
        <dbReference type="ChEBI" id="CHEBI:57378"/>
        <dbReference type="ChEBI" id="CHEBI:57692"/>
        <dbReference type="ChEBI" id="CHEBI:58307"/>
        <dbReference type="EC" id="1.3.8.6"/>
    </reaction>
</comment>
<dbReference type="PROSITE" id="PS00073">
    <property type="entry name" value="ACYL_COA_DH_2"/>
    <property type="match status" value="1"/>
</dbReference>
<comment type="subcellular location">
    <subcellularLocation>
        <location evidence="2">Mitochondrion matrix</location>
    </subcellularLocation>
</comment>
<keyword evidence="5 13" id="KW-0274">FAD</keyword>
<dbReference type="Gene3D" id="1.20.140.10">
    <property type="entry name" value="Butyryl-CoA Dehydrogenase, subunit A, domain 3"/>
    <property type="match status" value="1"/>
</dbReference>
<dbReference type="FunFam" id="2.40.110.10:FF:000008">
    <property type="entry name" value="Glutaryl-CoA dehydrogenase, mitochondrial"/>
    <property type="match status" value="1"/>
</dbReference>
<comment type="caution">
    <text evidence="17">The sequence shown here is derived from an EMBL/GenBank/DDBJ whole genome shotgun (WGS) entry which is preliminary data.</text>
</comment>
<dbReference type="GO" id="GO:0046949">
    <property type="term" value="P:fatty-acyl-CoA biosynthetic process"/>
    <property type="evidence" value="ECO:0007669"/>
    <property type="project" value="TreeGrafter"/>
</dbReference>
<dbReference type="CDD" id="cd01151">
    <property type="entry name" value="GCD"/>
    <property type="match status" value="1"/>
</dbReference>
<keyword evidence="6" id="KW-0809">Transit peptide</keyword>
<evidence type="ECO:0000259" key="16">
    <source>
        <dbReference type="Pfam" id="PF02771"/>
    </source>
</evidence>
<dbReference type="GO" id="GO:0005759">
    <property type="term" value="C:mitochondrial matrix"/>
    <property type="evidence" value="ECO:0007669"/>
    <property type="project" value="UniProtKB-SubCell"/>
</dbReference>
<dbReference type="Gene3D" id="1.10.540.10">
    <property type="entry name" value="Acyl-CoA dehydrogenase/oxidase, N-terminal domain"/>
    <property type="match status" value="1"/>
</dbReference>
<evidence type="ECO:0000256" key="6">
    <source>
        <dbReference type="ARBA" id="ARBA00022946"/>
    </source>
</evidence>
<comment type="pathway">
    <text evidence="10">Amino-acid metabolism; tryptophan metabolism.</text>
</comment>
<dbReference type="InterPro" id="IPR013786">
    <property type="entry name" value="AcylCoA_DH/ox_N"/>
</dbReference>
<reference evidence="18" key="1">
    <citation type="submission" date="2017-01" db="EMBL/GenBank/DDBJ databases">
        <authorList>
            <person name="Wang Y."/>
            <person name="White M."/>
            <person name="Kvist S."/>
            <person name="Moncalvo J.-M."/>
        </authorList>
    </citation>
    <scope>NUCLEOTIDE SEQUENCE [LARGE SCALE GENOMIC DNA]</scope>
    <source>
        <strain evidence="18">COL-18-3</strain>
    </source>
</reference>
<dbReference type="Proteomes" id="UP000188320">
    <property type="component" value="Unassembled WGS sequence"/>
</dbReference>
<evidence type="ECO:0000256" key="4">
    <source>
        <dbReference type="ARBA" id="ARBA00022630"/>
    </source>
</evidence>
<keyword evidence="8" id="KW-0496">Mitochondrion</keyword>
<evidence type="ECO:0000259" key="14">
    <source>
        <dbReference type="Pfam" id="PF00441"/>
    </source>
</evidence>
<organism evidence="17 18">
    <name type="scientific">Zancudomyces culisetae</name>
    <name type="common">Gut fungus</name>
    <name type="synonym">Smittium culisetae</name>
    <dbReference type="NCBI Taxonomy" id="1213189"/>
    <lineage>
        <taxon>Eukaryota</taxon>
        <taxon>Fungi</taxon>
        <taxon>Fungi incertae sedis</taxon>
        <taxon>Zoopagomycota</taxon>
        <taxon>Kickxellomycotina</taxon>
        <taxon>Harpellomycetes</taxon>
        <taxon>Harpellales</taxon>
        <taxon>Legeriomycetaceae</taxon>
        <taxon>Zancudomyces</taxon>
    </lineage>
</organism>
<dbReference type="GO" id="GO:0033539">
    <property type="term" value="P:fatty acid beta-oxidation using acyl-CoA dehydrogenase"/>
    <property type="evidence" value="ECO:0007669"/>
    <property type="project" value="TreeGrafter"/>
</dbReference>
<dbReference type="GO" id="GO:0000062">
    <property type="term" value="F:fatty-acyl-CoA binding"/>
    <property type="evidence" value="ECO:0007669"/>
    <property type="project" value="TreeGrafter"/>
</dbReference>
<comment type="cofactor">
    <cofactor evidence="1 13">
        <name>FAD</name>
        <dbReference type="ChEBI" id="CHEBI:57692"/>
    </cofactor>
</comment>
<feature type="domain" description="Acyl-CoA oxidase/dehydrogenase middle" evidence="15">
    <location>
        <begin position="132"/>
        <end position="225"/>
    </location>
</feature>
<evidence type="ECO:0000256" key="3">
    <source>
        <dbReference type="ARBA" id="ARBA00009347"/>
    </source>
</evidence>
<dbReference type="EMBL" id="LSSK01001786">
    <property type="protein sequence ID" value="OMH78799.1"/>
    <property type="molecule type" value="Genomic_DNA"/>
</dbReference>
<comment type="similarity">
    <text evidence="3 13">Belongs to the acyl-CoA dehydrogenase family.</text>
</comment>
<dbReference type="InterPro" id="IPR006089">
    <property type="entry name" value="Acyl-CoA_DH_CS"/>
</dbReference>
<keyword evidence="18" id="KW-1185">Reference proteome</keyword>
<dbReference type="GO" id="GO:0004361">
    <property type="term" value="F:glutaryl-CoA dehydrogenase activity"/>
    <property type="evidence" value="ECO:0007669"/>
    <property type="project" value="UniProtKB-EC"/>
</dbReference>
<evidence type="ECO:0000256" key="13">
    <source>
        <dbReference type="RuleBase" id="RU362125"/>
    </source>
</evidence>
<dbReference type="OrthoDB" id="435240at2759"/>
<dbReference type="GO" id="GO:0005743">
    <property type="term" value="C:mitochondrial inner membrane"/>
    <property type="evidence" value="ECO:0007669"/>
    <property type="project" value="TreeGrafter"/>
</dbReference>
<evidence type="ECO:0000256" key="9">
    <source>
        <dbReference type="ARBA" id="ARBA00037899"/>
    </source>
</evidence>
<dbReference type="PANTHER" id="PTHR42807:SF1">
    <property type="entry name" value="GLUTARYL-COA DEHYDROGENASE, MITOCHONDRIAL"/>
    <property type="match status" value="1"/>
</dbReference>
<dbReference type="SUPFAM" id="SSF47203">
    <property type="entry name" value="Acyl-CoA dehydrogenase C-terminal domain-like"/>
    <property type="match status" value="1"/>
</dbReference>
<dbReference type="Gene3D" id="2.40.110.10">
    <property type="entry name" value="Butyryl-CoA Dehydrogenase, subunit A, domain 2"/>
    <property type="match status" value="1"/>
</dbReference>
<evidence type="ECO:0000256" key="8">
    <source>
        <dbReference type="ARBA" id="ARBA00023128"/>
    </source>
</evidence>
<dbReference type="SUPFAM" id="SSF56645">
    <property type="entry name" value="Acyl-CoA dehydrogenase NM domain-like"/>
    <property type="match status" value="1"/>
</dbReference>
<dbReference type="FunFam" id="1.10.540.10:FF:000003">
    <property type="entry name" value="glutaryl-CoA dehydrogenase, mitochondrial"/>
    <property type="match status" value="1"/>
</dbReference>
<dbReference type="PANTHER" id="PTHR42807">
    <property type="entry name" value="GLUTARYL-COA DEHYDROGENASE, MITOCHONDRIAL"/>
    <property type="match status" value="1"/>
</dbReference>
<evidence type="ECO:0000259" key="15">
    <source>
        <dbReference type="Pfam" id="PF02770"/>
    </source>
</evidence>
<protein>
    <recommendedName>
        <fullName evidence="11">glutaryl-CoA dehydrogenase (ETF)</fullName>
        <ecNumber evidence="11">1.3.8.6</ecNumber>
    </recommendedName>
</protein>
<dbReference type="GO" id="GO:0050660">
    <property type="term" value="F:flavin adenine dinucleotide binding"/>
    <property type="evidence" value="ECO:0007669"/>
    <property type="project" value="InterPro"/>
</dbReference>
<dbReference type="Pfam" id="PF00441">
    <property type="entry name" value="Acyl-CoA_dh_1"/>
    <property type="match status" value="1"/>
</dbReference>
<evidence type="ECO:0000256" key="2">
    <source>
        <dbReference type="ARBA" id="ARBA00004305"/>
    </source>
</evidence>
<evidence type="ECO:0000256" key="7">
    <source>
        <dbReference type="ARBA" id="ARBA00023002"/>
    </source>
</evidence>
<proteinExistence type="inferred from homology"/>
<name>A0A1R1PCZ2_ZANCU</name>
<evidence type="ECO:0000256" key="1">
    <source>
        <dbReference type="ARBA" id="ARBA00001974"/>
    </source>
</evidence>
<dbReference type="InterPro" id="IPR006091">
    <property type="entry name" value="Acyl-CoA_Oxase/DH_mid-dom"/>
</dbReference>
<dbReference type="EC" id="1.3.8.6" evidence="11"/>
<evidence type="ECO:0000313" key="18">
    <source>
        <dbReference type="Proteomes" id="UP000188320"/>
    </source>
</evidence>
<evidence type="ECO:0000256" key="12">
    <source>
        <dbReference type="ARBA" id="ARBA00049493"/>
    </source>
</evidence>
<evidence type="ECO:0000256" key="10">
    <source>
        <dbReference type="ARBA" id="ARBA00037927"/>
    </source>
</evidence>
<feature type="domain" description="Acyl-CoA dehydrogenase/oxidase C-terminal" evidence="14">
    <location>
        <begin position="239"/>
        <end position="384"/>
    </location>
</feature>
<dbReference type="AlphaFoldDB" id="A0A1R1PCZ2"/>
<dbReference type="FunFam" id="1.20.140.10:FF:000006">
    <property type="entry name" value="Glutaryl-CoA dehydrogenase, mitochondrial"/>
    <property type="match status" value="1"/>
</dbReference>
<dbReference type="InterPro" id="IPR046373">
    <property type="entry name" value="Acyl-CoA_Oxase/DH_mid-dom_sf"/>
</dbReference>
<dbReference type="InterPro" id="IPR036250">
    <property type="entry name" value="AcylCo_DH-like_C"/>
</dbReference>
<evidence type="ECO:0000256" key="11">
    <source>
        <dbReference type="ARBA" id="ARBA00039033"/>
    </source>
</evidence>
<accession>A0A1R1PCZ2</accession>
<dbReference type="InterPro" id="IPR009100">
    <property type="entry name" value="AcylCoA_DH/oxidase_NM_dom_sf"/>
</dbReference>